<feature type="transmembrane region" description="Helical" evidence="6">
    <location>
        <begin position="94"/>
        <end position="113"/>
    </location>
</feature>
<accession>A0A9Q1C8L3</accession>
<evidence type="ECO:0000313" key="7">
    <source>
        <dbReference type="EMBL" id="KAJ8041283.1"/>
    </source>
</evidence>
<keyword evidence="3 6" id="KW-0812">Transmembrane</keyword>
<dbReference type="GO" id="GO:0016020">
    <property type="term" value="C:membrane"/>
    <property type="evidence" value="ECO:0007669"/>
    <property type="project" value="UniProtKB-SubCell"/>
</dbReference>
<comment type="similarity">
    <text evidence="2">Belongs to the TMEM45 family.</text>
</comment>
<proteinExistence type="inferred from homology"/>
<evidence type="ECO:0000256" key="3">
    <source>
        <dbReference type="ARBA" id="ARBA00022692"/>
    </source>
</evidence>
<comment type="caution">
    <text evidence="7">The sequence shown here is derived from an EMBL/GenBank/DDBJ whole genome shotgun (WGS) entry which is preliminary data.</text>
</comment>
<evidence type="ECO:0000256" key="1">
    <source>
        <dbReference type="ARBA" id="ARBA00004141"/>
    </source>
</evidence>
<dbReference type="OrthoDB" id="9987836at2759"/>
<dbReference type="AlphaFoldDB" id="A0A9Q1C8L3"/>
<organism evidence="7 8">
    <name type="scientific">Holothuria leucospilota</name>
    <name type="common">Black long sea cucumber</name>
    <name type="synonym">Mertensiothuria leucospilota</name>
    <dbReference type="NCBI Taxonomy" id="206669"/>
    <lineage>
        <taxon>Eukaryota</taxon>
        <taxon>Metazoa</taxon>
        <taxon>Echinodermata</taxon>
        <taxon>Eleutherozoa</taxon>
        <taxon>Echinozoa</taxon>
        <taxon>Holothuroidea</taxon>
        <taxon>Aspidochirotacea</taxon>
        <taxon>Aspidochirotida</taxon>
        <taxon>Holothuriidae</taxon>
        <taxon>Holothuria</taxon>
    </lineage>
</organism>
<dbReference type="Pfam" id="PF04819">
    <property type="entry name" value="DUF716"/>
    <property type="match status" value="1"/>
</dbReference>
<comment type="subcellular location">
    <subcellularLocation>
        <location evidence="1">Membrane</location>
        <topology evidence="1">Multi-pass membrane protein</topology>
    </subcellularLocation>
</comment>
<feature type="transmembrane region" description="Helical" evidence="6">
    <location>
        <begin position="55"/>
        <end position="73"/>
    </location>
</feature>
<keyword evidence="5 6" id="KW-0472">Membrane</keyword>
<reference evidence="7" key="1">
    <citation type="submission" date="2021-10" db="EMBL/GenBank/DDBJ databases">
        <title>Tropical sea cucumber genome reveals ecological adaptation and Cuvierian tubules defense mechanism.</title>
        <authorList>
            <person name="Chen T."/>
        </authorList>
    </citation>
    <scope>NUCLEOTIDE SEQUENCE</scope>
    <source>
        <strain evidence="7">Nanhai2018</strain>
        <tissue evidence="7">Muscle</tissue>
    </source>
</reference>
<keyword evidence="4 6" id="KW-1133">Transmembrane helix</keyword>
<evidence type="ECO:0000256" key="6">
    <source>
        <dbReference type="SAM" id="Phobius"/>
    </source>
</evidence>
<feature type="transmembrane region" description="Helical" evidence="6">
    <location>
        <begin position="212"/>
        <end position="232"/>
    </location>
</feature>
<dbReference type="InterPro" id="IPR006904">
    <property type="entry name" value="DUF716"/>
</dbReference>
<dbReference type="InterPro" id="IPR042127">
    <property type="entry name" value="TMEM45"/>
</dbReference>
<sequence length="296" mass="33935">MAVYWQDFAILGSFLFLLALIWTFQVSFQKFSYLMTTNQSSSNDVPHQNCFQTKWLEGIMACLCAAVVLICYFSNTYNKDNFESSEEENRSFVVVMWLPMFMYGAVAISSEALSPTYKALVKPFLIAAFLCEFSIVTTHIQSMAPGTDKTMYTPIYLLIYFSSLVVLAELVIPDMEDLLVLRCGTTLMRGTWYTQVGFTLCMTGREWLVEESVGITVLFVFLWHIILSWIVIRVMQNTIKAVLMDQPWVDEDYEDLRDDSSSKGKRRLVGQKEPVQLTREQLLATPWSSGYLKLAD</sequence>
<dbReference type="EMBL" id="JAIZAY010000005">
    <property type="protein sequence ID" value="KAJ8041283.1"/>
    <property type="molecule type" value="Genomic_DNA"/>
</dbReference>
<dbReference type="PANTHER" id="PTHR16007">
    <property type="entry name" value="EPIDIDYMAL MEMBRANE PROTEIN E9-RELATED"/>
    <property type="match status" value="1"/>
</dbReference>
<evidence type="ECO:0000256" key="5">
    <source>
        <dbReference type="ARBA" id="ARBA00023136"/>
    </source>
</evidence>
<feature type="transmembrane region" description="Helical" evidence="6">
    <location>
        <begin position="7"/>
        <end position="28"/>
    </location>
</feature>
<dbReference type="PANTHER" id="PTHR16007:SF15">
    <property type="entry name" value="TRANSMEMBRANE PROTEIN 45B"/>
    <property type="match status" value="1"/>
</dbReference>
<evidence type="ECO:0000256" key="4">
    <source>
        <dbReference type="ARBA" id="ARBA00022989"/>
    </source>
</evidence>
<evidence type="ECO:0000313" key="8">
    <source>
        <dbReference type="Proteomes" id="UP001152320"/>
    </source>
</evidence>
<name>A0A9Q1C8L3_HOLLE</name>
<keyword evidence="8" id="KW-1185">Reference proteome</keyword>
<protein>
    <submittedName>
        <fullName evidence="7">Transmembrane protein 45B</fullName>
    </submittedName>
</protein>
<feature type="transmembrane region" description="Helical" evidence="6">
    <location>
        <begin position="152"/>
        <end position="172"/>
    </location>
</feature>
<feature type="transmembrane region" description="Helical" evidence="6">
    <location>
        <begin position="119"/>
        <end position="140"/>
    </location>
</feature>
<dbReference type="Proteomes" id="UP001152320">
    <property type="component" value="Chromosome 5"/>
</dbReference>
<gene>
    <name evidence="7" type="ORF">HOLleu_12059</name>
</gene>
<evidence type="ECO:0000256" key="2">
    <source>
        <dbReference type="ARBA" id="ARBA00006948"/>
    </source>
</evidence>